<accession>A0A376BAC4</accession>
<evidence type="ECO:0000313" key="2">
    <source>
        <dbReference type="EMBL" id="SSD61648.1"/>
    </source>
</evidence>
<dbReference type="PANTHER" id="PTHR19321:SF41">
    <property type="entry name" value="FASCETTO-RELATED"/>
    <property type="match status" value="1"/>
</dbReference>
<reference evidence="3" key="1">
    <citation type="submission" date="2018-06" db="EMBL/GenBank/DDBJ databases">
        <authorList>
            <person name="Guldener U."/>
        </authorList>
    </citation>
    <scope>NUCLEOTIDE SEQUENCE [LARGE SCALE GENOMIC DNA]</scope>
    <source>
        <strain evidence="3">UTAD17</strain>
    </source>
</reference>
<dbReference type="GO" id="GO:0005737">
    <property type="term" value="C:cytoplasm"/>
    <property type="evidence" value="ECO:0007669"/>
    <property type="project" value="TreeGrafter"/>
</dbReference>
<dbReference type="GO" id="GO:0008017">
    <property type="term" value="F:microtubule binding"/>
    <property type="evidence" value="ECO:0007669"/>
    <property type="project" value="InterPro"/>
</dbReference>
<proteinExistence type="predicted"/>
<evidence type="ECO:0008006" key="4">
    <source>
        <dbReference type="Google" id="ProtNLM"/>
    </source>
</evidence>
<evidence type="ECO:0000313" key="3">
    <source>
        <dbReference type="Proteomes" id="UP000262825"/>
    </source>
</evidence>
<dbReference type="Gene3D" id="1.20.58.1520">
    <property type="match status" value="1"/>
</dbReference>
<dbReference type="InterPro" id="IPR007145">
    <property type="entry name" value="MAP65_Ase1_PRC1"/>
</dbReference>
<evidence type="ECO:0000256" key="1">
    <source>
        <dbReference type="SAM" id="MobiDB-lite"/>
    </source>
</evidence>
<protein>
    <recommendedName>
        <fullName evidence="4">Anaphase spindle elongation protein</fullName>
    </recommendedName>
</protein>
<organism evidence="2 3">
    <name type="scientific">Saccharomycodes ludwigii</name>
    <dbReference type="NCBI Taxonomy" id="36035"/>
    <lineage>
        <taxon>Eukaryota</taxon>
        <taxon>Fungi</taxon>
        <taxon>Dikarya</taxon>
        <taxon>Ascomycota</taxon>
        <taxon>Saccharomycotina</taxon>
        <taxon>Saccharomycetes</taxon>
        <taxon>Saccharomycodales</taxon>
        <taxon>Saccharomycodaceae</taxon>
        <taxon>Saccharomycodes</taxon>
    </lineage>
</organism>
<dbReference type="AlphaFoldDB" id="A0A376BAC4"/>
<dbReference type="Pfam" id="PF03999">
    <property type="entry name" value="MAP65_ASE1"/>
    <property type="match status" value="1"/>
</dbReference>
<dbReference type="GO" id="GO:1990023">
    <property type="term" value="C:mitotic spindle midzone"/>
    <property type="evidence" value="ECO:0007669"/>
    <property type="project" value="TreeGrafter"/>
</dbReference>
<sequence>MTGFFTTTTSALSSYSSQDIMDENFFKLTPVKIKKPIIFSDTTSNTNDTTSSSIKRTPSSIHRIGNTGVSIYKLNNNNHYNENFLKISKELETLLNNINVIYNEIGYPLHEINERETSIFNELSQKIHQFFTKANTEKLNISIENENILQILRLILKSMGDQRGINTIPDLYIRNMIVLSQQDLSPSKREISLLNKRKILSDGLNFVFQKFLVALKHYLQLCLDYNQIMKLLGETQDSNCNNLNDNSIFILDESKCQDINQLLLASQVSMDSISQFFIQDFQNHKTTSILNQANFSTEGLDKIRNKIVLLRQKYDDRMFKLKNSIQDILDLALYLEIDLQAFMLKNDINDERVIKLILFNTKSDYKAMDSKLIIPTSLLDTLQTIIKTFLKIKENRESERDSLHEKCVELWSKLKISKEEITNFMNDKIEIYKGMLPPVVIMNYQQQHEALLKLKRESIKQLIETTMVKIMDLWDSMGFSAIEREPFLTFYNENFAQSNKNTNADDENGNDLVLNRCERELSILEEKYKLYEPILKNIALFETYQEDKKKLEKSSKDPSRLLCKNSNKILLYEERTRKKISRHFPLIIQSLKEKLINFESQFNRPFINYRKGDMPYLDIVLEQEKEILTKYPKSRMSIVPKVTSNRDVSVFGTTNNGTINTTRMNAYNQHQHFPSTKRQKIGEHINNNYNKLTPSPYTKNKIGKSPQKVSLSGKNISGTVYNHNTSSSSRTVRFRNPLTTDIYKHNENTPINTPKTNRRLLIQLSPSLLNRTTARRPNLGKTHIPLPKSFSNLESGKDKENYTIKKNTDIINKDNNNLAISTRHINNTTSEIVTKQDTTNKTDSNDVINSNSFTMGVEVSLLDDEDDDLNFNIWQKEQMVKISNNK</sequence>
<feature type="compositionally biased region" description="Polar residues" evidence="1">
    <location>
        <begin position="707"/>
        <end position="728"/>
    </location>
</feature>
<dbReference type="PANTHER" id="PTHR19321">
    <property type="entry name" value="PROTEIN REGULATOR OF CYTOKINESIS 1 PRC1-RELATED"/>
    <property type="match status" value="1"/>
</dbReference>
<dbReference type="GO" id="GO:0051256">
    <property type="term" value="P:mitotic spindle midzone assembly"/>
    <property type="evidence" value="ECO:0007669"/>
    <property type="project" value="TreeGrafter"/>
</dbReference>
<gene>
    <name evidence="2" type="ORF">SCODWIG_03409</name>
</gene>
<keyword evidence="3" id="KW-1185">Reference proteome</keyword>
<name>A0A376BAC4_9ASCO</name>
<dbReference type="VEuPathDB" id="FungiDB:SCODWIG_03409"/>
<dbReference type="Proteomes" id="UP000262825">
    <property type="component" value="Unassembled WGS sequence"/>
</dbReference>
<feature type="region of interest" description="Disordered" evidence="1">
    <location>
        <begin position="692"/>
        <end position="728"/>
    </location>
</feature>
<dbReference type="EMBL" id="UFAJ01000810">
    <property type="protein sequence ID" value="SSD61648.1"/>
    <property type="molecule type" value="Genomic_DNA"/>
</dbReference>